<dbReference type="Pfam" id="PF07715">
    <property type="entry name" value="Plug"/>
    <property type="match status" value="1"/>
</dbReference>
<evidence type="ECO:0000256" key="7">
    <source>
        <dbReference type="PROSITE-ProRule" id="PRU01360"/>
    </source>
</evidence>
<dbReference type="InterPro" id="IPR012910">
    <property type="entry name" value="Plug_dom"/>
</dbReference>
<sequence length="1097" mass="121039">MKITAMLLLACCLQVSANSYSQKITLSERNAALEDILNKIEKQSGYTFAYTHSLMKNAKRSTIKVKDVSLEHALNLCFSEQPFTYIIIEKTIVVQPHKQEAPKKEELPVPIEIKGTVATENGSPLAGASVKLKGSDKGTVTDLNGNFVLQIPEEGGRLQISYIGHETTELYVTQAGSVKVVLKLAESKVEEVVIVGYGTQKKLNLTGSLSSVGSKAIEDRPVTNTVNALQGTMAGVTVTTTNGQPGRDNGTIRIRGIGTLSNSDPMVVVDGVIASINEVNPNDVENVTVLKDAASAAIYGSRAANGVILITTKRGKKGQLQVNYSGYIGKQDVHRLPDFLPSWQQAQLYNEALANEGKSPKWTDDDIQKFKNGSDPTHPNTDWLDLFYTEPGYQQNHYMSVGGGDGKTQYMFSLGYFDQDGNVKGTNYKKYSTRFNINSKISEKFTVTANLAYRHAPFSEPVSTYATGFSQIVRMINRVSNTVPYKYPNGAYGYVADGSPMAWLEAGSFNKTKGDILTTNFGADWEIIKGLHFRPAIAYRANSSRRQQFVKDIQYYSGTTGEPTKYQGPNNLIESSDKTSYTNLQAILEYQKNIARNHHVGILVGATQEHEIYNYLYAYRQGFLNNTLTELNAAPKDGQQNEGYSREWALQSYFGRLNYDYKGRYLFEADLRRDGSSRFAPENRWAVFPSFSAGWNISKEKFFDRLLPAVNSMKLRGSWGQLGNQNVVGYYPTFSSISPGVNYSFNQTLASGIAPKNGANADIQWEATTTTGIGLDAAFLQNRLEFTADYFQRKTTDILLNLPVGAVYGLTAPYQNAGSVSNRGWEFSSRYRNNYKSLSYDVSANVSFIKNEVTDLKGSGPYISGGTFTEVGYPINSLYGYISDGIFQTQEEIDNHATQSGGKIEPGDLKYRDISGPQGKPDGVIDGNDRTYLGTYFPEVTYGFTLGAQWKGFDLSIFFQGAGGVKVASGNLVGEVGPDVNKPTSVYLDRWTPDNPSASFPRLSYGYKQNSPTSNPSSFWVKNASYLRLKNLMLGYNLPTSLISKAGLKNVKIYYSGQNILTLTNFYKWIDPEIGSTGSINSYPQVVVNTLGINVSF</sequence>
<dbReference type="EMBL" id="JSVC01000003">
    <property type="protein sequence ID" value="KIC95977.1"/>
    <property type="molecule type" value="Genomic_DNA"/>
</dbReference>
<evidence type="ECO:0000256" key="6">
    <source>
        <dbReference type="ARBA" id="ARBA00023237"/>
    </source>
</evidence>
<evidence type="ECO:0000256" key="1">
    <source>
        <dbReference type="ARBA" id="ARBA00004571"/>
    </source>
</evidence>
<evidence type="ECO:0000313" key="11">
    <source>
        <dbReference type="Proteomes" id="UP000031408"/>
    </source>
</evidence>
<evidence type="ECO:0000256" key="4">
    <source>
        <dbReference type="ARBA" id="ARBA00022692"/>
    </source>
</evidence>
<dbReference type="InterPro" id="IPR011662">
    <property type="entry name" value="Secretin/TonB_short_N"/>
</dbReference>
<feature type="chain" id="PRO_5002135322" description="Secretin/TonB short N-terminal domain-containing protein" evidence="8">
    <location>
        <begin position="18"/>
        <end position="1097"/>
    </location>
</feature>
<evidence type="ECO:0000256" key="8">
    <source>
        <dbReference type="SAM" id="SignalP"/>
    </source>
</evidence>
<protein>
    <recommendedName>
        <fullName evidence="9">Secretin/TonB short N-terminal domain-containing protein</fullName>
    </recommendedName>
</protein>
<accession>A0A0C1L737</accession>
<keyword evidence="3 7" id="KW-1134">Transmembrane beta strand</keyword>
<feature type="signal peptide" evidence="8">
    <location>
        <begin position="1"/>
        <end position="17"/>
    </location>
</feature>
<dbReference type="InterPro" id="IPR039426">
    <property type="entry name" value="TonB-dep_rcpt-like"/>
</dbReference>
<dbReference type="Gene3D" id="2.40.170.20">
    <property type="entry name" value="TonB-dependent receptor, beta-barrel domain"/>
    <property type="match status" value="1"/>
</dbReference>
<organism evidence="10 11">
    <name type="scientific">Flavihumibacter solisilvae</name>
    <dbReference type="NCBI Taxonomy" id="1349421"/>
    <lineage>
        <taxon>Bacteria</taxon>
        <taxon>Pseudomonadati</taxon>
        <taxon>Bacteroidota</taxon>
        <taxon>Chitinophagia</taxon>
        <taxon>Chitinophagales</taxon>
        <taxon>Chitinophagaceae</taxon>
        <taxon>Flavihumibacter</taxon>
    </lineage>
</organism>
<proteinExistence type="inferred from homology"/>
<evidence type="ECO:0000256" key="3">
    <source>
        <dbReference type="ARBA" id="ARBA00022452"/>
    </source>
</evidence>
<dbReference type="Gene3D" id="2.170.130.10">
    <property type="entry name" value="TonB-dependent receptor, plug domain"/>
    <property type="match status" value="1"/>
</dbReference>
<dbReference type="NCBIfam" id="TIGR04057">
    <property type="entry name" value="SusC_RagA_signa"/>
    <property type="match status" value="1"/>
</dbReference>
<keyword evidence="5 7" id="KW-0472">Membrane</keyword>
<dbReference type="STRING" id="1349421.OI18_03205"/>
<dbReference type="SUPFAM" id="SSF49464">
    <property type="entry name" value="Carboxypeptidase regulatory domain-like"/>
    <property type="match status" value="1"/>
</dbReference>
<keyword evidence="6 7" id="KW-0998">Cell outer membrane</keyword>
<dbReference type="Proteomes" id="UP000031408">
    <property type="component" value="Unassembled WGS sequence"/>
</dbReference>
<keyword evidence="11" id="KW-1185">Reference proteome</keyword>
<dbReference type="SUPFAM" id="SSF56935">
    <property type="entry name" value="Porins"/>
    <property type="match status" value="1"/>
</dbReference>
<keyword evidence="4 7" id="KW-0812">Transmembrane</keyword>
<name>A0A0C1L737_9BACT</name>
<dbReference type="NCBIfam" id="TIGR04056">
    <property type="entry name" value="OMP_RagA_SusC"/>
    <property type="match status" value="1"/>
</dbReference>
<evidence type="ECO:0000313" key="10">
    <source>
        <dbReference type="EMBL" id="KIC95977.1"/>
    </source>
</evidence>
<comment type="similarity">
    <text evidence="7">Belongs to the TonB-dependent receptor family.</text>
</comment>
<dbReference type="FunFam" id="2.170.130.10:FF:000003">
    <property type="entry name" value="SusC/RagA family TonB-linked outer membrane protein"/>
    <property type="match status" value="1"/>
</dbReference>
<dbReference type="Pfam" id="PF13715">
    <property type="entry name" value="CarbopepD_reg_2"/>
    <property type="match status" value="1"/>
</dbReference>
<dbReference type="InterPro" id="IPR036942">
    <property type="entry name" value="Beta-barrel_TonB_sf"/>
</dbReference>
<comment type="caution">
    <text evidence="10">The sequence shown here is derived from an EMBL/GenBank/DDBJ whole genome shotgun (WGS) entry which is preliminary data.</text>
</comment>
<feature type="domain" description="Secretin/TonB short N-terminal" evidence="9">
    <location>
        <begin position="46"/>
        <end position="97"/>
    </location>
</feature>
<evidence type="ECO:0000256" key="2">
    <source>
        <dbReference type="ARBA" id="ARBA00022448"/>
    </source>
</evidence>
<dbReference type="Gene3D" id="2.60.40.1120">
    <property type="entry name" value="Carboxypeptidase-like, regulatory domain"/>
    <property type="match status" value="1"/>
</dbReference>
<dbReference type="InterPro" id="IPR023996">
    <property type="entry name" value="TonB-dep_OMP_SusC/RagA"/>
</dbReference>
<dbReference type="AlphaFoldDB" id="A0A0C1L737"/>
<comment type="subcellular location">
    <subcellularLocation>
        <location evidence="1 7">Cell outer membrane</location>
        <topology evidence="1 7">Multi-pass membrane protein</topology>
    </subcellularLocation>
</comment>
<gene>
    <name evidence="10" type="ORF">OI18_03205</name>
</gene>
<dbReference type="InterPro" id="IPR037066">
    <property type="entry name" value="Plug_dom_sf"/>
</dbReference>
<keyword evidence="2 7" id="KW-0813">Transport</keyword>
<dbReference type="InterPro" id="IPR008969">
    <property type="entry name" value="CarboxyPept-like_regulatory"/>
</dbReference>
<dbReference type="SMART" id="SM00965">
    <property type="entry name" value="STN"/>
    <property type="match status" value="1"/>
</dbReference>
<evidence type="ECO:0000259" key="9">
    <source>
        <dbReference type="SMART" id="SM00965"/>
    </source>
</evidence>
<dbReference type="GO" id="GO:0009279">
    <property type="term" value="C:cell outer membrane"/>
    <property type="evidence" value="ECO:0007669"/>
    <property type="project" value="UniProtKB-SubCell"/>
</dbReference>
<keyword evidence="8" id="KW-0732">Signal</keyword>
<reference evidence="10 11" key="1">
    <citation type="submission" date="2014-11" db="EMBL/GenBank/DDBJ databases">
        <title>Genome sequence of Flavihumibacter solisilvae 3-3.</title>
        <authorList>
            <person name="Zhou G."/>
            <person name="Li M."/>
            <person name="Wang G."/>
        </authorList>
    </citation>
    <scope>NUCLEOTIDE SEQUENCE [LARGE SCALE GENOMIC DNA]</scope>
    <source>
        <strain evidence="10 11">3-3</strain>
    </source>
</reference>
<dbReference type="InterPro" id="IPR023997">
    <property type="entry name" value="TonB-dep_OMP_SusC/RagA_CS"/>
</dbReference>
<evidence type="ECO:0000256" key="5">
    <source>
        <dbReference type="ARBA" id="ARBA00023136"/>
    </source>
</evidence>
<dbReference type="PROSITE" id="PS52016">
    <property type="entry name" value="TONB_DEPENDENT_REC_3"/>
    <property type="match status" value="1"/>
</dbReference>